<organism evidence="1 2">
    <name type="scientific">Paracoccus gahaiensis</name>
    <dbReference type="NCBI Taxonomy" id="1706839"/>
    <lineage>
        <taxon>Bacteria</taxon>
        <taxon>Pseudomonadati</taxon>
        <taxon>Pseudomonadota</taxon>
        <taxon>Alphaproteobacteria</taxon>
        <taxon>Rhodobacterales</taxon>
        <taxon>Paracoccaceae</taxon>
        <taxon>Paracoccus</taxon>
    </lineage>
</organism>
<accession>A0A4U0RRG5</accession>
<gene>
    <name evidence="1" type="ORF">FA743_13370</name>
</gene>
<proteinExistence type="predicted"/>
<keyword evidence="2" id="KW-1185">Reference proteome</keyword>
<reference evidence="1 2" key="1">
    <citation type="submission" date="2019-04" db="EMBL/GenBank/DDBJ databases">
        <authorList>
            <person name="Li J."/>
        </authorList>
    </citation>
    <scope>NUCLEOTIDE SEQUENCE [LARGE SCALE GENOMIC DNA]</scope>
    <source>
        <strain evidence="1 2">KCTC 42687</strain>
    </source>
</reference>
<dbReference type="RefSeq" id="WP_136886606.1">
    <property type="nucleotide sequence ID" value="NZ_SUNI01000013.1"/>
</dbReference>
<evidence type="ECO:0000313" key="2">
    <source>
        <dbReference type="Proteomes" id="UP000309747"/>
    </source>
</evidence>
<dbReference type="AlphaFoldDB" id="A0A4U0RRG5"/>
<dbReference type="OrthoDB" id="9904540at2"/>
<comment type="caution">
    <text evidence="1">The sequence shown here is derived from an EMBL/GenBank/DDBJ whole genome shotgun (WGS) entry which is preliminary data.</text>
</comment>
<dbReference type="EMBL" id="SUNI01000013">
    <property type="protein sequence ID" value="TJZ90894.1"/>
    <property type="molecule type" value="Genomic_DNA"/>
</dbReference>
<evidence type="ECO:0000313" key="1">
    <source>
        <dbReference type="EMBL" id="TJZ90894.1"/>
    </source>
</evidence>
<sequence length="222" mass="24098">MSRPDPVTGLPCIRPRIGDLELTTTPVDPPRPFAWQDEGEHEAAAFDAALGKDQTDLVFRHPALTGLWSFVHIRRVGKGRAWSIQTNPDATGSLTIQDNPLRSATEGCMNLNVLGTSVDQRATYTRGPVTGARSTTFQTIDFTAGSLTGAVNDDAPLTAAWPAWAAQAPRIGPIWKLRIGEGRANAPFTGTYLDFALIEGDIFAMPRLRALFLNYAESTYQG</sequence>
<name>A0A4U0RRG5_9RHOB</name>
<protein>
    <submittedName>
        <fullName evidence="1">Uncharacterized protein</fullName>
    </submittedName>
</protein>
<dbReference type="Proteomes" id="UP000309747">
    <property type="component" value="Unassembled WGS sequence"/>
</dbReference>